<accession>A0A0F9UFL9</accession>
<dbReference type="InterPro" id="IPR019056">
    <property type="entry name" value="Phage_TAC_6"/>
</dbReference>
<sequence length="61" mass="6561">MEAGLGLLRLSPQSFWAMTPRELAAALAPLTPTGGAIPPQRADLATLMRRFPDRGTSQAQR</sequence>
<reference evidence="1" key="1">
    <citation type="journal article" date="2015" name="Nature">
        <title>Complex archaea that bridge the gap between prokaryotes and eukaryotes.</title>
        <authorList>
            <person name="Spang A."/>
            <person name="Saw J.H."/>
            <person name="Jorgensen S.L."/>
            <person name="Zaremba-Niedzwiedzka K."/>
            <person name="Martijn J."/>
            <person name="Lind A.E."/>
            <person name="van Eijk R."/>
            <person name="Schleper C."/>
            <person name="Guy L."/>
            <person name="Ettema T.J."/>
        </authorList>
    </citation>
    <scope>NUCLEOTIDE SEQUENCE</scope>
</reference>
<evidence type="ECO:0000313" key="1">
    <source>
        <dbReference type="EMBL" id="KKN92005.1"/>
    </source>
</evidence>
<dbReference type="Pfam" id="PF09550">
    <property type="entry name" value="Phage_TAC_6"/>
    <property type="match status" value="1"/>
</dbReference>
<dbReference type="AlphaFoldDB" id="A0A0F9UFL9"/>
<organism evidence="1">
    <name type="scientific">marine sediment metagenome</name>
    <dbReference type="NCBI Taxonomy" id="412755"/>
    <lineage>
        <taxon>unclassified sequences</taxon>
        <taxon>metagenomes</taxon>
        <taxon>ecological metagenomes</taxon>
    </lineage>
</organism>
<dbReference type="NCBIfam" id="TIGR02216">
    <property type="entry name" value="phage_TIGR02216"/>
    <property type="match status" value="1"/>
</dbReference>
<dbReference type="EMBL" id="LAZR01000098">
    <property type="protein sequence ID" value="KKN92005.1"/>
    <property type="molecule type" value="Genomic_DNA"/>
</dbReference>
<evidence type="ECO:0008006" key="2">
    <source>
        <dbReference type="Google" id="ProtNLM"/>
    </source>
</evidence>
<gene>
    <name evidence="1" type="ORF">LCGC14_0212860</name>
</gene>
<dbReference type="InterPro" id="IPR011739">
    <property type="entry name" value="GTA_rcc01693"/>
</dbReference>
<protein>
    <recommendedName>
        <fullName evidence="2">Phage tail assembly chaperone</fullName>
    </recommendedName>
</protein>
<name>A0A0F9UFL9_9ZZZZ</name>
<proteinExistence type="predicted"/>
<comment type="caution">
    <text evidence="1">The sequence shown here is derived from an EMBL/GenBank/DDBJ whole genome shotgun (WGS) entry which is preliminary data.</text>
</comment>